<evidence type="ECO:0000313" key="2">
    <source>
        <dbReference type="Proteomes" id="UP001174936"/>
    </source>
</evidence>
<organism evidence="1 2">
    <name type="scientific">Cercophora newfieldiana</name>
    <dbReference type="NCBI Taxonomy" id="92897"/>
    <lineage>
        <taxon>Eukaryota</taxon>
        <taxon>Fungi</taxon>
        <taxon>Dikarya</taxon>
        <taxon>Ascomycota</taxon>
        <taxon>Pezizomycotina</taxon>
        <taxon>Sordariomycetes</taxon>
        <taxon>Sordariomycetidae</taxon>
        <taxon>Sordariales</taxon>
        <taxon>Lasiosphaeriaceae</taxon>
        <taxon>Cercophora</taxon>
    </lineage>
</organism>
<dbReference type="AlphaFoldDB" id="A0AA39YEP3"/>
<comment type="caution">
    <text evidence="1">The sequence shown here is derived from an EMBL/GenBank/DDBJ whole genome shotgun (WGS) entry which is preliminary data.</text>
</comment>
<dbReference type="EMBL" id="JAULSV010000002">
    <property type="protein sequence ID" value="KAK0651269.1"/>
    <property type="molecule type" value="Genomic_DNA"/>
</dbReference>
<proteinExistence type="predicted"/>
<sequence>MSLCYCASACLCTCSTYLLPASPSFTQAAAAVVMVPSGTRNCAMPTATHRADPPILGELRAPLRICCRTSMLALPLPSRMPYFLCRLLDTTFAIWCAHPPK</sequence>
<gene>
    <name evidence="1" type="ORF">B0T16DRAFT_76002</name>
</gene>
<dbReference type="Proteomes" id="UP001174936">
    <property type="component" value="Unassembled WGS sequence"/>
</dbReference>
<accession>A0AA39YEP3</accession>
<protein>
    <submittedName>
        <fullName evidence="1">Uncharacterized protein</fullName>
    </submittedName>
</protein>
<evidence type="ECO:0000313" key="1">
    <source>
        <dbReference type="EMBL" id="KAK0651269.1"/>
    </source>
</evidence>
<reference evidence="1" key="1">
    <citation type="submission" date="2023-06" db="EMBL/GenBank/DDBJ databases">
        <title>Genome-scale phylogeny and comparative genomics of the fungal order Sordariales.</title>
        <authorList>
            <consortium name="Lawrence Berkeley National Laboratory"/>
            <person name="Hensen N."/>
            <person name="Bonometti L."/>
            <person name="Westerberg I."/>
            <person name="Brannstrom I.O."/>
            <person name="Guillou S."/>
            <person name="Cros-Aarteil S."/>
            <person name="Calhoun S."/>
            <person name="Haridas S."/>
            <person name="Kuo A."/>
            <person name="Mondo S."/>
            <person name="Pangilinan J."/>
            <person name="Riley R."/>
            <person name="Labutti K."/>
            <person name="Andreopoulos B."/>
            <person name="Lipzen A."/>
            <person name="Chen C."/>
            <person name="Yanf M."/>
            <person name="Daum C."/>
            <person name="Ng V."/>
            <person name="Clum A."/>
            <person name="Steindorff A."/>
            <person name="Ohm R."/>
            <person name="Martin F."/>
            <person name="Silar P."/>
            <person name="Natvig D."/>
            <person name="Lalanne C."/>
            <person name="Gautier V."/>
            <person name="Ament-Velasquez S.L."/>
            <person name="Kruys A."/>
            <person name="Hutchinson M.I."/>
            <person name="Powell A.J."/>
            <person name="Barry K."/>
            <person name="Miller A.N."/>
            <person name="Grigoriev I.V."/>
            <person name="Debuchy R."/>
            <person name="Gladieux P."/>
            <person name="Thoren M.H."/>
            <person name="Johannesson H."/>
        </authorList>
    </citation>
    <scope>NUCLEOTIDE SEQUENCE</scope>
    <source>
        <strain evidence="1">SMH2532-1</strain>
    </source>
</reference>
<keyword evidence="2" id="KW-1185">Reference proteome</keyword>
<name>A0AA39YEP3_9PEZI</name>